<gene>
    <name evidence="2" type="ORF">JCM16418_2548</name>
</gene>
<accession>W7Z233</accession>
<dbReference type="InterPro" id="IPR018745">
    <property type="entry name" value="MpsC"/>
</dbReference>
<dbReference type="AlphaFoldDB" id="W7Z233"/>
<sequence>MNQLHNQSYQQLIASYTGKLLRDHFGKGPESVVVSVLQPYITIVLRNFLTPSERILLQQHHEGIVLQMRDKLMQVVIPEMINELEKITGIRNDQYYYDWNLFRNTGMIVLVCSEMERGIEHHCPKSDFPHSRELTTELLRMNELTLKIPDHIHSYELNAKSLLIVRTGVMVQLEKDLVRLGQGDLLKSVKRNMEKEYILRSKELELLLGHAIQECFVDWNYERDQSVLLLLLNPPS</sequence>
<protein>
    <recommendedName>
        <fullName evidence="1">Na+-translocating membrane potential-generating system MpsC domain-containing protein</fullName>
    </recommendedName>
</protein>
<dbReference type="Pfam" id="PF10057">
    <property type="entry name" value="MpsC"/>
    <property type="match status" value="1"/>
</dbReference>
<name>W7Z233_9BACL</name>
<dbReference type="RefSeq" id="WP_036648867.1">
    <property type="nucleotide sequence ID" value="NZ_BAVZ01000006.1"/>
</dbReference>
<proteinExistence type="predicted"/>
<comment type="caution">
    <text evidence="2">The sequence shown here is derived from an EMBL/GenBank/DDBJ whole genome shotgun (WGS) entry which is preliminary data.</text>
</comment>
<organism evidence="2 3">
    <name type="scientific">Paenibacillus pini JCM 16418</name>
    <dbReference type="NCBI Taxonomy" id="1236976"/>
    <lineage>
        <taxon>Bacteria</taxon>
        <taxon>Bacillati</taxon>
        <taxon>Bacillota</taxon>
        <taxon>Bacilli</taxon>
        <taxon>Bacillales</taxon>
        <taxon>Paenibacillaceae</taxon>
        <taxon>Paenibacillus</taxon>
    </lineage>
</organism>
<keyword evidence="3" id="KW-1185">Reference proteome</keyword>
<evidence type="ECO:0000259" key="1">
    <source>
        <dbReference type="Pfam" id="PF10057"/>
    </source>
</evidence>
<evidence type="ECO:0000313" key="2">
    <source>
        <dbReference type="EMBL" id="GAF08469.1"/>
    </source>
</evidence>
<feature type="domain" description="Na+-translocating membrane potential-generating system MpsC" evidence="1">
    <location>
        <begin position="8"/>
        <end position="112"/>
    </location>
</feature>
<dbReference type="EMBL" id="BAVZ01000006">
    <property type="protein sequence ID" value="GAF08469.1"/>
    <property type="molecule type" value="Genomic_DNA"/>
</dbReference>
<dbReference type="Proteomes" id="UP000019364">
    <property type="component" value="Unassembled WGS sequence"/>
</dbReference>
<reference evidence="2 3" key="1">
    <citation type="journal article" date="2014" name="Genome Announc.">
        <title>Draft Genome Sequence of Paenibacillus pini JCM 16418T, Isolated from the Rhizosphere of Pine Tree.</title>
        <authorList>
            <person name="Yuki M."/>
            <person name="Oshima K."/>
            <person name="Suda W."/>
            <person name="Oshida Y."/>
            <person name="Kitamura K."/>
            <person name="Iida Y."/>
            <person name="Hattori M."/>
            <person name="Ohkuma M."/>
        </authorList>
    </citation>
    <scope>NUCLEOTIDE SEQUENCE [LARGE SCALE GENOMIC DNA]</scope>
    <source>
        <strain evidence="2 3">JCM 16418</strain>
    </source>
</reference>
<dbReference type="STRING" id="1236976.JCM16418_2548"/>
<evidence type="ECO:0000313" key="3">
    <source>
        <dbReference type="Proteomes" id="UP000019364"/>
    </source>
</evidence>
<dbReference type="eggNOG" id="COG5609">
    <property type="taxonomic scope" value="Bacteria"/>
</dbReference>
<dbReference type="OrthoDB" id="2677857at2"/>